<comment type="function">
    <text evidence="9">DNA polymerase III is a complex, multichain enzyme responsible for most of the replicative synthesis in bacteria. This DNA polymerase also exhibits 3' to 5' exonuclease activity. The alpha chain is the DNA polymerase.</text>
</comment>
<dbReference type="NCBIfam" id="NF005298">
    <property type="entry name" value="PRK06826.1"/>
    <property type="match status" value="1"/>
</dbReference>
<protein>
    <recommendedName>
        <fullName evidence="4">DNA polymerase III subunit alpha</fullName>
        <ecNumber evidence="3">2.7.7.7</ecNumber>
    </recommendedName>
</protein>
<evidence type="ECO:0000313" key="13">
    <source>
        <dbReference type="Proteomes" id="UP000824165"/>
    </source>
</evidence>
<gene>
    <name evidence="12" type="ORF">IAA60_02645</name>
</gene>
<dbReference type="GO" id="GO:0003887">
    <property type="term" value="F:DNA-directed DNA polymerase activity"/>
    <property type="evidence" value="ECO:0007669"/>
    <property type="project" value="UniProtKB-KW"/>
</dbReference>
<dbReference type="InterPro" id="IPR004805">
    <property type="entry name" value="DnaE2/DnaE/PolC"/>
</dbReference>
<dbReference type="PANTHER" id="PTHR32294:SF0">
    <property type="entry name" value="DNA POLYMERASE III SUBUNIT ALPHA"/>
    <property type="match status" value="1"/>
</dbReference>
<evidence type="ECO:0000256" key="2">
    <source>
        <dbReference type="ARBA" id="ARBA00009496"/>
    </source>
</evidence>
<dbReference type="Pfam" id="PF02811">
    <property type="entry name" value="PHP"/>
    <property type="match status" value="1"/>
</dbReference>
<keyword evidence="7" id="KW-0235">DNA replication</keyword>
<proteinExistence type="inferred from homology"/>
<dbReference type="InterPro" id="IPR004365">
    <property type="entry name" value="NA-bd_OB_tRNA"/>
</dbReference>
<accession>A0A9D1H2S8</accession>
<dbReference type="Pfam" id="PF17657">
    <property type="entry name" value="DNA_pol3_finger"/>
    <property type="match status" value="1"/>
</dbReference>
<evidence type="ECO:0000256" key="5">
    <source>
        <dbReference type="ARBA" id="ARBA00022679"/>
    </source>
</evidence>
<evidence type="ECO:0000256" key="8">
    <source>
        <dbReference type="ARBA" id="ARBA00022932"/>
    </source>
</evidence>
<evidence type="ECO:0000313" key="12">
    <source>
        <dbReference type="EMBL" id="HIT84786.1"/>
    </source>
</evidence>
<dbReference type="NCBIfam" id="TIGR00594">
    <property type="entry name" value="polc"/>
    <property type="match status" value="1"/>
</dbReference>
<dbReference type="InterPro" id="IPR011708">
    <property type="entry name" value="DNA_pol3_alpha_NTPase_dom"/>
</dbReference>
<dbReference type="Gene3D" id="3.20.20.140">
    <property type="entry name" value="Metal-dependent hydrolases"/>
    <property type="match status" value="1"/>
</dbReference>
<reference evidence="12" key="1">
    <citation type="submission" date="2020-10" db="EMBL/GenBank/DDBJ databases">
        <authorList>
            <person name="Gilroy R."/>
        </authorList>
    </citation>
    <scope>NUCLEOTIDE SEQUENCE</scope>
    <source>
        <strain evidence="12">CHK181-108</strain>
    </source>
</reference>
<dbReference type="Proteomes" id="UP000824165">
    <property type="component" value="Unassembled WGS sequence"/>
</dbReference>
<dbReference type="GO" id="GO:0003676">
    <property type="term" value="F:nucleic acid binding"/>
    <property type="evidence" value="ECO:0007669"/>
    <property type="project" value="InterPro"/>
</dbReference>
<dbReference type="AlphaFoldDB" id="A0A9D1H2S8"/>
<dbReference type="GO" id="GO:0008408">
    <property type="term" value="F:3'-5' exonuclease activity"/>
    <property type="evidence" value="ECO:0007669"/>
    <property type="project" value="InterPro"/>
</dbReference>
<name>A0A9D1H2S8_9FIRM</name>
<dbReference type="PANTHER" id="PTHR32294">
    <property type="entry name" value="DNA POLYMERASE III SUBUNIT ALPHA"/>
    <property type="match status" value="1"/>
</dbReference>
<dbReference type="InterPro" id="IPR040982">
    <property type="entry name" value="DNA_pol3_finger"/>
</dbReference>
<evidence type="ECO:0000256" key="1">
    <source>
        <dbReference type="ARBA" id="ARBA00004496"/>
    </source>
</evidence>
<dbReference type="InterPro" id="IPR004013">
    <property type="entry name" value="PHP_dom"/>
</dbReference>
<keyword evidence="6 12" id="KW-0548">Nucleotidyltransferase</keyword>
<evidence type="ECO:0000256" key="7">
    <source>
        <dbReference type="ARBA" id="ARBA00022705"/>
    </source>
</evidence>
<feature type="domain" description="Polymerase/histidinol phosphatase N-terminal" evidence="11">
    <location>
        <begin position="4"/>
        <end position="71"/>
    </location>
</feature>
<evidence type="ECO:0000256" key="4">
    <source>
        <dbReference type="ARBA" id="ARBA00019114"/>
    </source>
</evidence>
<comment type="catalytic activity">
    <reaction evidence="10">
        <text>DNA(n) + a 2'-deoxyribonucleoside 5'-triphosphate = DNA(n+1) + diphosphate</text>
        <dbReference type="Rhea" id="RHEA:22508"/>
        <dbReference type="Rhea" id="RHEA-COMP:17339"/>
        <dbReference type="Rhea" id="RHEA-COMP:17340"/>
        <dbReference type="ChEBI" id="CHEBI:33019"/>
        <dbReference type="ChEBI" id="CHEBI:61560"/>
        <dbReference type="ChEBI" id="CHEBI:173112"/>
        <dbReference type="EC" id="2.7.7.7"/>
    </reaction>
</comment>
<dbReference type="EC" id="2.7.7.7" evidence="3"/>
<comment type="caution">
    <text evidence="12">The sequence shown here is derived from an EMBL/GenBank/DDBJ whole genome shotgun (WGS) entry which is preliminary data.</text>
</comment>
<dbReference type="Gene3D" id="1.10.10.1600">
    <property type="entry name" value="Bacterial DNA polymerase III alpha subunit, thumb domain"/>
    <property type="match status" value="1"/>
</dbReference>
<evidence type="ECO:0000259" key="11">
    <source>
        <dbReference type="SMART" id="SM00481"/>
    </source>
</evidence>
<dbReference type="Gene3D" id="1.10.150.870">
    <property type="match status" value="1"/>
</dbReference>
<organism evidence="12 13">
    <name type="scientific">Candidatus Ornithomonoglobus intestinigallinarum</name>
    <dbReference type="NCBI Taxonomy" id="2840894"/>
    <lineage>
        <taxon>Bacteria</taxon>
        <taxon>Bacillati</taxon>
        <taxon>Bacillota</taxon>
        <taxon>Clostridia</taxon>
        <taxon>Candidatus Ornithomonoglobus</taxon>
    </lineage>
</organism>
<dbReference type="InterPro" id="IPR016195">
    <property type="entry name" value="Pol/histidinol_Pase-like"/>
</dbReference>
<dbReference type="EMBL" id="DVLU01000023">
    <property type="protein sequence ID" value="HIT84786.1"/>
    <property type="molecule type" value="Genomic_DNA"/>
</dbReference>
<dbReference type="NCBIfam" id="NF004226">
    <property type="entry name" value="PRK05673.1"/>
    <property type="match status" value="1"/>
</dbReference>
<dbReference type="Pfam" id="PF01336">
    <property type="entry name" value="tRNA_anti-codon"/>
    <property type="match status" value="1"/>
</dbReference>
<dbReference type="SMART" id="SM00481">
    <property type="entry name" value="POLIIIAc"/>
    <property type="match status" value="1"/>
</dbReference>
<dbReference type="GO" id="GO:0006260">
    <property type="term" value="P:DNA replication"/>
    <property type="evidence" value="ECO:0007669"/>
    <property type="project" value="UniProtKB-KW"/>
</dbReference>
<comment type="similarity">
    <text evidence="2">Belongs to the DNA polymerase type-C family. DnaE subfamily.</text>
</comment>
<reference evidence="12" key="2">
    <citation type="journal article" date="2021" name="PeerJ">
        <title>Extensive microbial diversity within the chicken gut microbiome revealed by metagenomics and culture.</title>
        <authorList>
            <person name="Gilroy R."/>
            <person name="Ravi A."/>
            <person name="Getino M."/>
            <person name="Pursley I."/>
            <person name="Horton D.L."/>
            <person name="Alikhan N.F."/>
            <person name="Baker D."/>
            <person name="Gharbi K."/>
            <person name="Hall N."/>
            <person name="Watson M."/>
            <person name="Adriaenssens E.M."/>
            <person name="Foster-Nyarko E."/>
            <person name="Jarju S."/>
            <person name="Secka A."/>
            <person name="Antonio M."/>
            <person name="Oren A."/>
            <person name="Chaudhuri R.R."/>
            <person name="La Ragione R."/>
            <person name="Hildebrand F."/>
            <person name="Pallen M.J."/>
        </authorList>
    </citation>
    <scope>NUCLEOTIDE SEQUENCE</scope>
    <source>
        <strain evidence="12">CHK181-108</strain>
    </source>
</reference>
<dbReference type="InterPro" id="IPR041931">
    <property type="entry name" value="DNA_pol3_alpha_thumb_dom"/>
</dbReference>
<dbReference type="InterPro" id="IPR029460">
    <property type="entry name" value="DNAPol_HHH"/>
</dbReference>
<comment type="subcellular location">
    <subcellularLocation>
        <location evidence="1">Cytoplasm</location>
    </subcellularLocation>
</comment>
<evidence type="ECO:0000256" key="9">
    <source>
        <dbReference type="ARBA" id="ARBA00025611"/>
    </source>
</evidence>
<dbReference type="Pfam" id="PF14579">
    <property type="entry name" value="HHH_6"/>
    <property type="match status" value="1"/>
</dbReference>
<dbReference type="CDD" id="cd04485">
    <property type="entry name" value="DnaE_OBF"/>
    <property type="match status" value="1"/>
</dbReference>
<dbReference type="CDD" id="cd12113">
    <property type="entry name" value="PHP_PolIIIA_DnaE3"/>
    <property type="match status" value="1"/>
</dbReference>
<evidence type="ECO:0000256" key="6">
    <source>
        <dbReference type="ARBA" id="ARBA00022695"/>
    </source>
</evidence>
<dbReference type="GO" id="GO:0005737">
    <property type="term" value="C:cytoplasm"/>
    <property type="evidence" value="ECO:0007669"/>
    <property type="project" value="UniProtKB-SubCell"/>
</dbReference>
<dbReference type="Pfam" id="PF07733">
    <property type="entry name" value="DNA_pol3_alpha"/>
    <property type="match status" value="1"/>
</dbReference>
<dbReference type="InterPro" id="IPR003141">
    <property type="entry name" value="Pol/His_phosphatase_N"/>
</dbReference>
<evidence type="ECO:0000256" key="10">
    <source>
        <dbReference type="ARBA" id="ARBA00049244"/>
    </source>
</evidence>
<keyword evidence="8" id="KW-0239">DNA-directed DNA polymerase</keyword>
<dbReference type="SUPFAM" id="SSF89550">
    <property type="entry name" value="PHP domain-like"/>
    <property type="match status" value="1"/>
</dbReference>
<sequence>MGFCHLHTHTEYSLLDGASEIEKLAARVKELGMTSCAITDHGNMYGVVDFYRACRKEGIHPVIGCEVYVAPGSRFDKTYGVDNKTSHLILLAENQTGYKNLIYLVSMGYIEGFYYKPRIDFELLSKHSEGLIALSACIAGEVPKRLLADDYEGAKKTARKYINVFGKDNYYIEIQDHGLAEQKRILPQLIKLSKELGVGLAATNDAHYIKKSDAHYQDVLMCIQTDKTVSDPERMKFETDEFYIKSQEEMAELFSYAPEAVENTEKIAQRCSVDFDFETRHLPAYDVPDGREAFEYLKELCEKGLCKRYENVTDELKKRLEYELGVIKGMGFVDYFLIVWDFIRFAKSSGVMVGPGRGSAAGSLVSYCLEITSIDPIKYTLIFERFLNPERVSMPDIDIDFAPDKRQRVIDYVVEKYGKENVAQIVTFGTMKAKLAIRDVGRTLGMSYGDVDKVAKLVPNELNITIERALDVSKELKTLYENDSSVRELIDTSRMIEGLPRQAGTHAAGVVITSEPLVNYLPLMLNKEGFPTTQFTKDTVENLGLLKMDFLGLRNLTVIENAITIIEKTRGIKIDLDKIDYNKKEVFELIASGNTDGVFQMESAGMKSFMKELQPDTFEDIIAGIALYRPGPMDQIPRYIHNKRHPGNVTYKHPLLEQTLNVTYGCMVYQEQVLEIVRNLAGYSLGRADSMRRVISKKKADAMKVERKNFIYGSDDGEIPGCIKNGIDEKTAIAIFDEINDFANYAFNKSHAAAYAFVCYQTAYLKAFYPSEFMASLISSVEDTDKINQYIENCREMHIDRLPPDVNKSDDGFVVENNGIRFGLGAVKNVGHGIVGRIVKERETNGEYGSFSDFIERTSGFDINKRALEGLISCGAFDSMGVKRSQLLSVYERALEGESRNARENVAGQMSLFDAAEEKTEMEMPDIPELDKKQLLKLEKQSIGMYFSGHPMEEYRERAKEIASCNIGDILESVQKDENGNYIAVNGGLKDGEHVSVCASVASRRNKTTRSNSMMAFLAIEDTFGSVECIVFPKVFGMYSHLLNEDDILWISGRVSIREDEPPKLIAEDIEPIEAALKKGAAGLKRNFEKDGAAFGVRGAKGAPAAKRLYIKLPAKTRENLIKVEESLAPYHGGTEVRLFFEDTRKQAAVPRRLWFNGAPSAVEDLKSIFGEDNVRMK</sequence>
<evidence type="ECO:0000256" key="3">
    <source>
        <dbReference type="ARBA" id="ARBA00012417"/>
    </source>
</evidence>
<keyword evidence="5 12" id="KW-0808">Transferase</keyword>